<reference evidence="1" key="2">
    <citation type="journal article" date="2024" name="Toxins">
        <title>Genome Sequence Analysis of Native Xenorhabdus Strains Isolated from Entomopathogenic Nematodes in Argentina.</title>
        <authorList>
            <person name="Palma L."/>
            <person name="Frizzo L."/>
            <person name="Kaiser S."/>
            <person name="Berry C."/>
            <person name="Caballero P."/>
            <person name="Bode H.B."/>
            <person name="Del Valle E.E."/>
        </authorList>
    </citation>
    <scope>NUCLEOTIDE SEQUENCE</scope>
    <source>
        <strain evidence="1">M</strain>
    </source>
</reference>
<evidence type="ECO:0008006" key="2">
    <source>
        <dbReference type="Google" id="ProtNLM"/>
    </source>
</evidence>
<evidence type="ECO:0000313" key="1">
    <source>
        <dbReference type="EMBL" id="MBD2798889.1"/>
    </source>
</evidence>
<sequence length="91" mass="10249">MKEPILVSIKYDTSELDKKINELKAVFLEDIPELIADKITGLLGNIVFVNSSTTRRTLSAVEVVYFLDFDLGAYNEILTTARALKAKFTHQ</sequence>
<comment type="caution">
    <text evidence="1">The sequence shown here is derived from an EMBL/GenBank/DDBJ whole genome shotgun (WGS) entry which is preliminary data.</text>
</comment>
<reference evidence="1" key="1">
    <citation type="submission" date="2020-09" db="EMBL/GenBank/DDBJ databases">
        <authorList>
            <person name="Palma L."/>
            <person name="Caballero P."/>
            <person name="Berry C."/>
            <person name="Del Valle E."/>
        </authorList>
    </citation>
    <scope>NUCLEOTIDE SEQUENCE</scope>
    <source>
        <strain evidence="1">M</strain>
    </source>
</reference>
<dbReference type="Proteomes" id="UP001193920">
    <property type="component" value="Unassembled WGS sequence"/>
</dbReference>
<proteinExistence type="predicted"/>
<name>A0AAW3YP43_9GAMM</name>
<dbReference type="AlphaFoldDB" id="A0AAW3YP43"/>
<dbReference type="RefSeq" id="WP_323862471.1">
    <property type="nucleotide sequence ID" value="NZ_JACXBC010000060.1"/>
</dbReference>
<accession>A0AAW3YP43</accession>
<protein>
    <recommendedName>
        <fullName evidence="2">Phage protein</fullName>
    </recommendedName>
</protein>
<dbReference type="EMBL" id="JACXBF010000003">
    <property type="protein sequence ID" value="MBD2798889.1"/>
    <property type="molecule type" value="Genomic_DNA"/>
</dbReference>
<gene>
    <name evidence="1" type="ORF">ID854_00015</name>
</gene>
<organism evidence="1">
    <name type="scientific">Xenorhabdus szentirmaii</name>
    <dbReference type="NCBI Taxonomy" id="290112"/>
    <lineage>
        <taxon>Bacteria</taxon>
        <taxon>Pseudomonadati</taxon>
        <taxon>Pseudomonadota</taxon>
        <taxon>Gammaproteobacteria</taxon>
        <taxon>Enterobacterales</taxon>
        <taxon>Morganellaceae</taxon>
        <taxon>Xenorhabdus</taxon>
    </lineage>
</organism>